<dbReference type="EMBL" id="PDUG01000004">
    <property type="protein sequence ID" value="PIC33743.1"/>
    <property type="molecule type" value="Genomic_DNA"/>
</dbReference>
<gene>
    <name evidence="3" type="primary">Cni-anat-1</name>
    <name evidence="3" type="synonym">Cnig_chr_IV.g13616</name>
    <name evidence="3" type="ORF">B9Z55_013616</name>
</gene>
<feature type="region of interest" description="Disordered" evidence="1">
    <location>
        <begin position="21"/>
        <end position="54"/>
    </location>
</feature>
<proteinExistence type="predicted"/>
<feature type="compositionally biased region" description="Polar residues" evidence="1">
    <location>
        <begin position="27"/>
        <end position="41"/>
    </location>
</feature>
<evidence type="ECO:0000256" key="1">
    <source>
        <dbReference type="SAM" id="MobiDB-lite"/>
    </source>
</evidence>
<organism evidence="3 4">
    <name type="scientific">Caenorhabditis nigoni</name>
    <dbReference type="NCBI Taxonomy" id="1611254"/>
    <lineage>
        <taxon>Eukaryota</taxon>
        <taxon>Metazoa</taxon>
        <taxon>Ecdysozoa</taxon>
        <taxon>Nematoda</taxon>
        <taxon>Chromadorea</taxon>
        <taxon>Rhabditida</taxon>
        <taxon>Rhabditina</taxon>
        <taxon>Rhabditomorpha</taxon>
        <taxon>Rhabditoidea</taxon>
        <taxon>Rhabditidae</taxon>
        <taxon>Peloderinae</taxon>
        <taxon>Caenorhabditis</taxon>
    </lineage>
</organism>
<evidence type="ECO:0000313" key="4">
    <source>
        <dbReference type="Proteomes" id="UP000230233"/>
    </source>
</evidence>
<name>A0A2G5U2Q5_9PELO</name>
<dbReference type="InterPro" id="IPR000182">
    <property type="entry name" value="GNAT_dom"/>
</dbReference>
<dbReference type="Pfam" id="PF00583">
    <property type="entry name" value="Acetyltransf_1"/>
    <property type="match status" value="1"/>
</dbReference>
<dbReference type="STRING" id="1611254.A0A2G5U2Q5"/>
<keyword evidence="4" id="KW-1185">Reference proteome</keyword>
<dbReference type="CDD" id="cd04301">
    <property type="entry name" value="NAT_SF"/>
    <property type="match status" value="1"/>
</dbReference>
<dbReference type="InterPro" id="IPR016181">
    <property type="entry name" value="Acyl_CoA_acyltransferase"/>
</dbReference>
<comment type="caution">
    <text evidence="3">The sequence shown here is derived from an EMBL/GenBank/DDBJ whole genome shotgun (WGS) entry which is preliminary data.</text>
</comment>
<dbReference type="OrthoDB" id="5863687at2759"/>
<sequence>MFGLLARGVSAFVASVSGLQKDDSGIEGSSQDDSRSAKSTNSSIRRKSDSIKSADMTATRQQFQVESVKEGNLDEIVQFLLENFAQTEAILASLKIDEDRLCLKELTVMIRDLVQDSLQCSSTCVVRDATTHRIDGIALACKTSIFDKQIDRLCAYEFDQQQVRDAVEFLKYVFNKLDVMYYLNEYRLYKPVFVALVCVRKELWGQGIGKSLMNHVKTAARSDSSDGLISLCSNERGHKLMKQYCQTDFAAVRYDAFKGEHLRPPIVMRPPETFSSVYAMLTKFT</sequence>
<dbReference type="Gene3D" id="3.40.630.30">
    <property type="match status" value="1"/>
</dbReference>
<dbReference type="AlphaFoldDB" id="A0A2G5U2Q5"/>
<dbReference type="PANTHER" id="PTHR20905">
    <property type="entry name" value="N-ACETYLTRANSFERASE-RELATED"/>
    <property type="match status" value="1"/>
</dbReference>
<reference evidence="4" key="1">
    <citation type="submission" date="2017-10" db="EMBL/GenBank/DDBJ databases">
        <title>Rapid genome shrinkage in a self-fertile nematode reveals novel sperm competition proteins.</title>
        <authorList>
            <person name="Yin D."/>
            <person name="Schwarz E.M."/>
            <person name="Thomas C.G."/>
            <person name="Felde R.L."/>
            <person name="Korf I.F."/>
            <person name="Cutter A.D."/>
            <person name="Schartner C.M."/>
            <person name="Ralston E.J."/>
            <person name="Meyer B.J."/>
            <person name="Haag E.S."/>
        </authorList>
    </citation>
    <scope>NUCLEOTIDE SEQUENCE [LARGE SCALE GENOMIC DNA]</scope>
    <source>
        <strain evidence="4">JU1422</strain>
    </source>
</reference>
<feature type="domain" description="N-acetyltransferase" evidence="2">
    <location>
        <begin position="192"/>
        <end position="241"/>
    </location>
</feature>
<dbReference type="Proteomes" id="UP000230233">
    <property type="component" value="Chromosome IV"/>
</dbReference>
<dbReference type="SUPFAM" id="SSF55729">
    <property type="entry name" value="Acyl-CoA N-acyltransferases (Nat)"/>
    <property type="match status" value="1"/>
</dbReference>
<accession>A0A2G5U2Q5</accession>
<protein>
    <recommendedName>
        <fullName evidence="2">N-acetyltransferase domain-containing protein</fullName>
    </recommendedName>
</protein>
<evidence type="ECO:0000313" key="3">
    <source>
        <dbReference type="EMBL" id="PIC33743.1"/>
    </source>
</evidence>
<dbReference type="FunFam" id="3.40.630.30:FF:000312">
    <property type="entry name" value="AANAT (Arylalkylamine N-AcetylTransferase) homolog"/>
    <property type="match status" value="1"/>
</dbReference>
<evidence type="ECO:0000259" key="2">
    <source>
        <dbReference type="Pfam" id="PF00583"/>
    </source>
</evidence>
<dbReference type="PANTHER" id="PTHR20905:SF17">
    <property type="entry name" value="N-ACETYLTRANSFERASE DOMAIN-CONTAINING PROTEIN"/>
    <property type="match status" value="1"/>
</dbReference>
<dbReference type="GO" id="GO:0008080">
    <property type="term" value="F:N-acetyltransferase activity"/>
    <property type="evidence" value="ECO:0007669"/>
    <property type="project" value="TreeGrafter"/>
</dbReference>